<evidence type="ECO:0000256" key="3">
    <source>
        <dbReference type="ARBA" id="ARBA00022840"/>
    </source>
</evidence>
<sequence length="311" mass="35363">MFQILIKKIKITMYSIEISKLTKTYQNGHQALKDINLNIKKGQFLALLGKNGAGKTTFVEILASLTKKSSGKVLINGKNLDFDIAHIKFEVGIVPQEFNISIFEKVINILITQAGYFGINSNIATKRAKKLLKNLDLWEKRDQAVITLSGGMKRRLMIARALMHEPDIIFLDEPTAGVDAEVRQKIWQIMKDLNNQGKTIILTTHYFEEAEKLCDSLAIISKGKIVINDSINEIFRQCPKQKYQIEIDNYDSLKINNSQIVKISDKIFEISIDQNNSLSDSIAFIVNQGCKIQRIYPKNNRLEELFLNSVV</sequence>
<protein>
    <submittedName>
        <fullName evidence="6">ABC transporter ATP-binding protein</fullName>
    </submittedName>
</protein>
<evidence type="ECO:0000313" key="6">
    <source>
        <dbReference type="EMBL" id="RST68498.1"/>
    </source>
</evidence>
<keyword evidence="1" id="KW-0813">Transport</keyword>
<dbReference type="Proteomes" id="UP000279470">
    <property type="component" value="Unassembled WGS sequence"/>
</dbReference>
<dbReference type="PANTHER" id="PTHR42711">
    <property type="entry name" value="ABC TRANSPORTER ATP-BINDING PROTEIN"/>
    <property type="match status" value="1"/>
</dbReference>
<evidence type="ECO:0000313" key="7">
    <source>
        <dbReference type="Proteomes" id="UP000279470"/>
    </source>
</evidence>
<comment type="caution">
    <text evidence="6">The sequence shown here is derived from an EMBL/GenBank/DDBJ whole genome shotgun (WGS) entry which is preliminary data.</text>
</comment>
<dbReference type="RefSeq" id="WP_126044612.1">
    <property type="nucleotide sequence ID" value="NZ_RXFM01000028.1"/>
</dbReference>
<dbReference type="InterPro" id="IPR003593">
    <property type="entry name" value="AAA+_ATPase"/>
</dbReference>
<feature type="domain" description="ABC transporter" evidence="5">
    <location>
        <begin position="16"/>
        <end position="247"/>
    </location>
</feature>
<dbReference type="InterPro" id="IPR017871">
    <property type="entry name" value="ABC_transporter-like_CS"/>
</dbReference>
<comment type="function">
    <text evidence="4">Part of an ABC transporter complex. Transmembrane domains (TMD) form a pore in the inner membrane and the ATP-binding domain (NBD) is responsible for energy generation.</text>
</comment>
<keyword evidence="7" id="KW-1185">Reference proteome</keyword>
<dbReference type="Pfam" id="PF00005">
    <property type="entry name" value="ABC_tran"/>
    <property type="match status" value="1"/>
</dbReference>
<dbReference type="InterPro" id="IPR050763">
    <property type="entry name" value="ABC_transporter_ATP-binding"/>
</dbReference>
<dbReference type="InterPro" id="IPR027417">
    <property type="entry name" value="P-loop_NTPase"/>
</dbReference>
<dbReference type="GO" id="GO:0016887">
    <property type="term" value="F:ATP hydrolysis activity"/>
    <property type="evidence" value="ECO:0007669"/>
    <property type="project" value="InterPro"/>
</dbReference>
<dbReference type="GO" id="GO:0005524">
    <property type="term" value="F:ATP binding"/>
    <property type="evidence" value="ECO:0007669"/>
    <property type="project" value="UniProtKB-KW"/>
</dbReference>
<evidence type="ECO:0000256" key="2">
    <source>
        <dbReference type="ARBA" id="ARBA00022741"/>
    </source>
</evidence>
<dbReference type="InterPro" id="IPR003439">
    <property type="entry name" value="ABC_transporter-like_ATP-bd"/>
</dbReference>
<proteinExistence type="predicted"/>
<evidence type="ECO:0000256" key="1">
    <source>
        <dbReference type="ARBA" id="ARBA00022448"/>
    </source>
</evidence>
<name>A0A429XPG5_9RICK</name>
<keyword evidence="2" id="KW-0547">Nucleotide-binding</keyword>
<gene>
    <name evidence="6" type="ORF">EIC27_02700</name>
</gene>
<dbReference type="SMART" id="SM00382">
    <property type="entry name" value="AAA"/>
    <property type="match status" value="1"/>
</dbReference>
<dbReference type="PROSITE" id="PS00211">
    <property type="entry name" value="ABC_TRANSPORTER_1"/>
    <property type="match status" value="1"/>
</dbReference>
<dbReference type="PANTHER" id="PTHR42711:SF15">
    <property type="entry name" value="ABC-TYPE MULTIDRUG TRANSPORT SYSTEM, ATPASE COMPONENT"/>
    <property type="match status" value="1"/>
</dbReference>
<dbReference type="EMBL" id="RXFM01000028">
    <property type="protein sequence ID" value="RST68498.1"/>
    <property type="molecule type" value="Genomic_DNA"/>
</dbReference>
<dbReference type="PROSITE" id="PS50893">
    <property type="entry name" value="ABC_TRANSPORTER_2"/>
    <property type="match status" value="1"/>
</dbReference>
<dbReference type="AlphaFoldDB" id="A0A429XPG5"/>
<reference evidence="7" key="1">
    <citation type="submission" date="2018-11" db="EMBL/GenBank/DDBJ databases">
        <title>Phylogenetic, genomic, and biogeographic characterization of a novel and ubiquitous marine invertebrate-associated Rickettsiales parasite, Candidatus Marinoinvertebrata rohwerii, gen. nov., sp. nov.</title>
        <authorList>
            <person name="Klinges J.G."/>
            <person name="Rosales S.M."/>
            <person name="Mcminds R."/>
            <person name="Shaver E.C."/>
            <person name="Shantz A."/>
            <person name="Peters E.C."/>
            <person name="Burkepile D.E."/>
            <person name="Silliman B.R."/>
            <person name="Vega Thurber R.L."/>
        </authorList>
    </citation>
    <scope>NUCLEOTIDE SEQUENCE [LARGE SCALE GENOMIC DNA]</scope>
    <source>
        <strain evidence="7">a_cerv_44</strain>
    </source>
</reference>
<keyword evidence="3 6" id="KW-0067">ATP-binding</keyword>
<dbReference type="SUPFAM" id="SSF52540">
    <property type="entry name" value="P-loop containing nucleoside triphosphate hydrolases"/>
    <property type="match status" value="1"/>
</dbReference>
<evidence type="ECO:0000259" key="5">
    <source>
        <dbReference type="PROSITE" id="PS50893"/>
    </source>
</evidence>
<evidence type="ECO:0000256" key="4">
    <source>
        <dbReference type="ARBA" id="ARBA00024725"/>
    </source>
</evidence>
<dbReference type="Gene3D" id="3.40.50.300">
    <property type="entry name" value="P-loop containing nucleotide triphosphate hydrolases"/>
    <property type="match status" value="1"/>
</dbReference>
<accession>A0A429XPG5</accession>
<organism evidence="6 7">
    <name type="scientific">Candidatus Aquarickettsia rohweri</name>
    <dbReference type="NCBI Taxonomy" id="2602574"/>
    <lineage>
        <taxon>Bacteria</taxon>
        <taxon>Pseudomonadati</taxon>
        <taxon>Pseudomonadota</taxon>
        <taxon>Alphaproteobacteria</taxon>
        <taxon>Rickettsiales</taxon>
        <taxon>Candidatus Midichloriaceae</taxon>
        <taxon>Candidatus Aquarickettsia</taxon>
    </lineage>
</organism>